<feature type="domain" description="4Fe-4S ferredoxin-type" evidence="8">
    <location>
        <begin position="251"/>
        <end position="281"/>
    </location>
</feature>
<proteinExistence type="predicted"/>
<dbReference type="GO" id="GO:0046872">
    <property type="term" value="F:metal ion binding"/>
    <property type="evidence" value="ECO:0007669"/>
    <property type="project" value="UniProtKB-KW"/>
</dbReference>
<protein>
    <submittedName>
        <fullName evidence="9">Ferredoxin domain-containing integral membrane protein</fullName>
    </submittedName>
</protein>
<dbReference type="GO" id="GO:0051539">
    <property type="term" value="F:4 iron, 4 sulfur cluster binding"/>
    <property type="evidence" value="ECO:0007669"/>
    <property type="project" value="UniProtKB-KW"/>
</dbReference>
<dbReference type="InterPro" id="IPR017900">
    <property type="entry name" value="4Fe4S_Fe_S_CS"/>
</dbReference>
<evidence type="ECO:0000259" key="8">
    <source>
        <dbReference type="PROSITE" id="PS51379"/>
    </source>
</evidence>
<dbReference type="AlphaFoldDB" id="A0A2X3BC31"/>
<feature type="transmembrane region" description="Helical" evidence="7">
    <location>
        <begin position="330"/>
        <end position="348"/>
    </location>
</feature>
<dbReference type="PANTHER" id="PTHR30176">
    <property type="entry name" value="FERREDOXIN-TYPE PROTEIN NAPH"/>
    <property type="match status" value="1"/>
</dbReference>
<dbReference type="Pfam" id="PF13746">
    <property type="entry name" value="Fer4_18"/>
    <property type="match status" value="1"/>
</dbReference>
<dbReference type="Pfam" id="PF12801">
    <property type="entry name" value="Fer4_5"/>
    <property type="match status" value="1"/>
</dbReference>
<dbReference type="EMBL" id="UAWL01000006">
    <property type="protein sequence ID" value="SQB98153.1"/>
    <property type="molecule type" value="Genomic_DNA"/>
</dbReference>
<dbReference type="PROSITE" id="PS51379">
    <property type="entry name" value="4FE4S_FER_2"/>
    <property type="match status" value="1"/>
</dbReference>
<keyword evidence="3" id="KW-0479">Metal-binding</keyword>
<dbReference type="InterPro" id="IPR051684">
    <property type="entry name" value="Electron_Trans/Redox"/>
</dbReference>
<dbReference type="Gene3D" id="2.60.40.10">
    <property type="entry name" value="Immunoglobulins"/>
    <property type="match status" value="1"/>
</dbReference>
<keyword evidence="7" id="KW-0472">Membrane</keyword>
<reference evidence="9 10" key="1">
    <citation type="submission" date="2018-06" db="EMBL/GenBank/DDBJ databases">
        <authorList>
            <consortium name="Pathogen Informatics"/>
            <person name="Doyle S."/>
        </authorList>
    </citation>
    <scope>NUCLEOTIDE SEQUENCE [LARGE SCALE GENOMIC DNA]</scope>
    <source>
        <strain evidence="9 10">NCTC13102</strain>
    </source>
</reference>
<evidence type="ECO:0000256" key="1">
    <source>
        <dbReference type="ARBA" id="ARBA00022448"/>
    </source>
</evidence>
<gene>
    <name evidence="9" type="primary">yccM</name>
    <name evidence="9" type="ORF">NCTC13102_00604</name>
</gene>
<evidence type="ECO:0000256" key="7">
    <source>
        <dbReference type="SAM" id="Phobius"/>
    </source>
</evidence>
<feature type="transmembrane region" description="Helical" evidence="7">
    <location>
        <begin position="29"/>
        <end position="54"/>
    </location>
</feature>
<keyword evidence="4" id="KW-0249">Electron transport</keyword>
<evidence type="ECO:0000256" key="4">
    <source>
        <dbReference type="ARBA" id="ARBA00022982"/>
    </source>
</evidence>
<keyword evidence="2" id="KW-0004">4Fe-4S</keyword>
<dbReference type="InterPro" id="IPR032879">
    <property type="entry name" value="FixG_C"/>
</dbReference>
<feature type="transmembrane region" description="Helical" evidence="7">
    <location>
        <begin position="147"/>
        <end position="169"/>
    </location>
</feature>
<keyword evidence="6" id="KW-0411">Iron-sulfur</keyword>
<keyword evidence="7" id="KW-0812">Transmembrane</keyword>
<dbReference type="PROSITE" id="PS00198">
    <property type="entry name" value="4FE4S_FER_1"/>
    <property type="match status" value="1"/>
</dbReference>
<keyword evidence="7" id="KW-1133">Transmembrane helix</keyword>
<dbReference type="GO" id="GO:0005886">
    <property type="term" value="C:plasma membrane"/>
    <property type="evidence" value="ECO:0007669"/>
    <property type="project" value="TreeGrafter"/>
</dbReference>
<dbReference type="InterPro" id="IPR013783">
    <property type="entry name" value="Ig-like_fold"/>
</dbReference>
<sequence length="474" mass="54282">MEETTQTTEKTLGENTQSKSKMPYRKRRYVIYSLITAFALILPFISIHGNQIFLLSFDRGELHLLGVVFSVQELYLMPFLLILLFVGIFFMTSLGGRVWCGWSCPQTIFRVIYRDGIETKLLGLRKRISDKQKKPDYALFSNKLKKIIAMALFSVIALVAAADFLFLFVRPNDFFTYIADPLNHKILLGFWLSIALFLVADVTLIAENFCVYICPYCRVQSVLYDNDTIMAIYDNKRGGAVYAPNGIKNALAPKKQNPENECTNCVQCVKVCPTHIDIRKGMQLECINCLECVDACTSVMAHYNRPSLVQWSSPNSITTHSKIKYFRLKTIAYMVFLSIIFIFAILVGSKKEPMLLNIDRDAQLYEIRKTSGSVDNYYTFLFQNTDSKTHKYYFELINNDTLEILEPLEPISVMPGKKIKKVVTLRSKNPANNATQSGVTKENLIIKAYAVDDEKIFVERKTFFAYPPLHELQK</sequence>
<feature type="transmembrane region" description="Helical" evidence="7">
    <location>
        <begin position="189"/>
        <end position="214"/>
    </location>
</feature>
<evidence type="ECO:0000313" key="10">
    <source>
        <dbReference type="Proteomes" id="UP000250166"/>
    </source>
</evidence>
<dbReference type="SUPFAM" id="SSF54862">
    <property type="entry name" value="4Fe-4S ferredoxins"/>
    <property type="match status" value="1"/>
</dbReference>
<evidence type="ECO:0000256" key="2">
    <source>
        <dbReference type="ARBA" id="ARBA00022485"/>
    </source>
</evidence>
<evidence type="ECO:0000313" key="9">
    <source>
        <dbReference type="EMBL" id="SQB98153.1"/>
    </source>
</evidence>
<dbReference type="InterPro" id="IPR017896">
    <property type="entry name" value="4Fe4S_Fe-S-bd"/>
</dbReference>
<name>A0A2X3BC31_9HELI</name>
<keyword evidence="1" id="KW-0813">Transport</keyword>
<evidence type="ECO:0000256" key="5">
    <source>
        <dbReference type="ARBA" id="ARBA00023004"/>
    </source>
</evidence>
<dbReference type="Pfam" id="PF11614">
    <property type="entry name" value="FixG_C"/>
    <property type="match status" value="1"/>
</dbReference>
<dbReference type="Proteomes" id="UP000250166">
    <property type="component" value="Unassembled WGS sequence"/>
</dbReference>
<feature type="transmembrane region" description="Helical" evidence="7">
    <location>
        <begin position="74"/>
        <end position="100"/>
    </location>
</feature>
<keyword evidence="5" id="KW-0408">Iron</keyword>
<organism evidence="9 10">
    <name type="scientific">Helicobacter fennelliae</name>
    <dbReference type="NCBI Taxonomy" id="215"/>
    <lineage>
        <taxon>Bacteria</taxon>
        <taxon>Pseudomonadati</taxon>
        <taxon>Campylobacterota</taxon>
        <taxon>Epsilonproteobacteria</taxon>
        <taxon>Campylobacterales</taxon>
        <taxon>Helicobacteraceae</taxon>
        <taxon>Helicobacter</taxon>
    </lineage>
</organism>
<evidence type="ECO:0000256" key="3">
    <source>
        <dbReference type="ARBA" id="ARBA00022723"/>
    </source>
</evidence>
<dbReference type="RefSeq" id="WP_112058408.1">
    <property type="nucleotide sequence ID" value="NZ_UAWL01000006.1"/>
</dbReference>
<dbReference type="NCBIfam" id="TIGR02745">
    <property type="entry name" value="ccoG_rdxA_fixG"/>
    <property type="match status" value="1"/>
</dbReference>
<accession>A0A2X3BC31</accession>
<dbReference type="InterPro" id="IPR014116">
    <property type="entry name" value="Cyt_c_oxidase_cbb3_FixG"/>
</dbReference>
<evidence type="ECO:0000256" key="6">
    <source>
        <dbReference type="ARBA" id="ARBA00023014"/>
    </source>
</evidence>
<dbReference type="PANTHER" id="PTHR30176:SF3">
    <property type="entry name" value="FERREDOXIN-TYPE PROTEIN NAPH"/>
    <property type="match status" value="1"/>
</dbReference>